<sequence length="106" mass="11458">MTDKVTAQGGEIKKHEVEIDLKLGLPDVEGVITNGFQYSIDVARMKEYAVTLPLCNKCKCSITMASALKVNKLKKLSLDPVTVGELKNQNHGNQARGTGARGMAMP</sequence>
<comment type="caution">
    <text evidence="2">The sequence shown here is derived from an EMBL/GenBank/DDBJ whole genome shotgun (WGS) entry which is preliminary data.</text>
</comment>
<reference evidence="2" key="2">
    <citation type="submission" date="2022-01" db="EMBL/GenBank/DDBJ databases">
        <authorList>
            <person name="Yamashiro T."/>
            <person name="Shiraishi A."/>
            <person name="Satake H."/>
            <person name="Nakayama K."/>
        </authorList>
    </citation>
    <scope>NUCLEOTIDE SEQUENCE</scope>
</reference>
<feature type="region of interest" description="Disordered" evidence="1">
    <location>
        <begin position="85"/>
        <end position="106"/>
    </location>
</feature>
<evidence type="ECO:0000313" key="3">
    <source>
        <dbReference type="Proteomes" id="UP001151760"/>
    </source>
</evidence>
<evidence type="ECO:0000256" key="1">
    <source>
        <dbReference type="SAM" id="MobiDB-lite"/>
    </source>
</evidence>
<dbReference type="Proteomes" id="UP001151760">
    <property type="component" value="Unassembled WGS sequence"/>
</dbReference>
<feature type="compositionally biased region" description="Polar residues" evidence="1">
    <location>
        <begin position="87"/>
        <end position="96"/>
    </location>
</feature>
<name>A0ABQ5F8T1_9ASTR</name>
<keyword evidence="3" id="KW-1185">Reference proteome</keyword>
<organism evidence="2 3">
    <name type="scientific">Tanacetum coccineum</name>
    <dbReference type="NCBI Taxonomy" id="301880"/>
    <lineage>
        <taxon>Eukaryota</taxon>
        <taxon>Viridiplantae</taxon>
        <taxon>Streptophyta</taxon>
        <taxon>Embryophyta</taxon>
        <taxon>Tracheophyta</taxon>
        <taxon>Spermatophyta</taxon>
        <taxon>Magnoliopsida</taxon>
        <taxon>eudicotyledons</taxon>
        <taxon>Gunneridae</taxon>
        <taxon>Pentapetalae</taxon>
        <taxon>asterids</taxon>
        <taxon>campanulids</taxon>
        <taxon>Asterales</taxon>
        <taxon>Asteraceae</taxon>
        <taxon>Asteroideae</taxon>
        <taxon>Anthemideae</taxon>
        <taxon>Anthemidinae</taxon>
        <taxon>Tanacetum</taxon>
    </lineage>
</organism>
<protein>
    <submittedName>
        <fullName evidence="2">Uncharacterized protein</fullName>
    </submittedName>
</protein>
<accession>A0ABQ5F8T1</accession>
<dbReference type="EMBL" id="BQNB010017141">
    <property type="protein sequence ID" value="GJT59803.1"/>
    <property type="molecule type" value="Genomic_DNA"/>
</dbReference>
<evidence type="ECO:0000313" key="2">
    <source>
        <dbReference type="EMBL" id="GJT59803.1"/>
    </source>
</evidence>
<reference evidence="2" key="1">
    <citation type="journal article" date="2022" name="Int. J. Mol. Sci.">
        <title>Draft Genome of Tanacetum Coccineum: Genomic Comparison of Closely Related Tanacetum-Family Plants.</title>
        <authorList>
            <person name="Yamashiro T."/>
            <person name="Shiraishi A."/>
            <person name="Nakayama K."/>
            <person name="Satake H."/>
        </authorList>
    </citation>
    <scope>NUCLEOTIDE SEQUENCE</scope>
</reference>
<gene>
    <name evidence="2" type="ORF">Tco_1003336</name>
</gene>
<proteinExistence type="predicted"/>